<protein>
    <submittedName>
        <fullName evidence="1">Uncharacterized protein</fullName>
    </submittedName>
</protein>
<reference evidence="1" key="1">
    <citation type="journal article" date="2015" name="Nature">
        <title>Complex archaea that bridge the gap between prokaryotes and eukaryotes.</title>
        <authorList>
            <person name="Spang A."/>
            <person name="Saw J.H."/>
            <person name="Jorgensen S.L."/>
            <person name="Zaremba-Niedzwiedzka K."/>
            <person name="Martijn J."/>
            <person name="Lind A.E."/>
            <person name="van Eijk R."/>
            <person name="Schleper C."/>
            <person name="Guy L."/>
            <person name="Ettema T.J."/>
        </authorList>
    </citation>
    <scope>NUCLEOTIDE SEQUENCE</scope>
</reference>
<feature type="non-terminal residue" evidence="1">
    <location>
        <position position="59"/>
    </location>
</feature>
<proteinExistence type="predicted"/>
<dbReference type="EMBL" id="LAZR01067025">
    <property type="protein sequence ID" value="KKK52416.1"/>
    <property type="molecule type" value="Genomic_DNA"/>
</dbReference>
<accession>A0A0F8YWP7</accession>
<gene>
    <name evidence="1" type="ORF">LCGC14_3105180</name>
</gene>
<sequence length="59" mass="6408">MRTGLSIDDGSRDARLTVAKTSPVYVDGTPFIIIREGKAVVIREARNGKFEIIASAESE</sequence>
<comment type="caution">
    <text evidence="1">The sequence shown here is derived from an EMBL/GenBank/DDBJ whole genome shotgun (WGS) entry which is preliminary data.</text>
</comment>
<dbReference type="AlphaFoldDB" id="A0A0F8YWP7"/>
<evidence type="ECO:0000313" key="1">
    <source>
        <dbReference type="EMBL" id="KKK52416.1"/>
    </source>
</evidence>
<name>A0A0F8YWP7_9ZZZZ</name>
<organism evidence="1">
    <name type="scientific">marine sediment metagenome</name>
    <dbReference type="NCBI Taxonomy" id="412755"/>
    <lineage>
        <taxon>unclassified sequences</taxon>
        <taxon>metagenomes</taxon>
        <taxon>ecological metagenomes</taxon>
    </lineage>
</organism>